<accession>A0A8B8UT58</accession>
<dbReference type="AlphaFoldDB" id="A0A8B8UT58"/>
<reference evidence="1" key="4">
    <citation type="submission" date="2025-08" db="UniProtKB">
        <authorList>
            <consortium name="RefSeq"/>
        </authorList>
    </citation>
    <scope>IDENTIFICATION</scope>
    <source>
        <strain evidence="1">CBS432</strain>
    </source>
</reference>
<organism evidence="1">
    <name type="scientific">Saccharomyces paradoxus</name>
    <name type="common">Yeast</name>
    <name type="synonym">Saccharomyces douglasii</name>
    <dbReference type="NCBI Taxonomy" id="27291"/>
    <lineage>
        <taxon>Eukaryota</taxon>
        <taxon>Fungi</taxon>
        <taxon>Dikarya</taxon>
        <taxon>Ascomycota</taxon>
        <taxon>Saccharomycotina</taxon>
        <taxon>Saccharomycetes</taxon>
        <taxon>Saccharomycetales</taxon>
        <taxon>Saccharomycetaceae</taxon>
        <taxon>Saccharomyces</taxon>
    </lineage>
</organism>
<reference evidence="1" key="2">
    <citation type="submission" date="2020-01" db="EMBL/GenBank/DDBJ databases">
        <title>Population-level Yeast Reference Genomes.</title>
        <authorList>
            <person name="Yue J.-X."/>
        </authorList>
    </citation>
    <scope>NUCLEOTIDE SEQUENCE</scope>
    <source>
        <strain evidence="1">CBS432</strain>
    </source>
</reference>
<evidence type="ECO:0000313" key="1">
    <source>
        <dbReference type="RefSeq" id="XP_033766913.1"/>
    </source>
</evidence>
<reference evidence="1" key="3">
    <citation type="submission" date="2025-07" db="EMBL/GenBank/DDBJ databases">
        <authorList>
            <consortium name="NCBI Genome Project"/>
        </authorList>
    </citation>
    <scope>NUCLEOTIDE SEQUENCE</scope>
    <source>
        <strain evidence="1">CBS432</strain>
    </source>
</reference>
<sequence length="91" mass="9859">MFPLRAVLEPCVKNVIIPIAEIVKDSISTTSKLLAEETYSSYSSYSSHSLTSSTVLIGTTTTTAASRKELLPNRKIISSSKQSPASNIYAY</sequence>
<dbReference type="VEuPathDB" id="FungiDB:SPAR_I00280"/>
<proteinExistence type="predicted"/>
<protein>
    <submittedName>
        <fullName evidence="1">Uncharacterized protein</fullName>
    </submittedName>
</protein>
<name>A0A8B8UT58_SACPA</name>
<gene>
    <name evidence="1" type="ORF">SPAR_I00280</name>
</gene>
<dbReference type="KEGG" id="spao:SPAR_I00280"/>
<dbReference type="GeneID" id="54631232"/>
<dbReference type="RefSeq" id="XP_033766913.1">
    <property type="nucleotide sequence ID" value="XM_033911022.1"/>
</dbReference>
<reference evidence="1" key="1">
    <citation type="journal article" date="2017" name="Nat. Genet.">
        <title>Contrasting evolutionary genome dynamics between domesticated and wild yeasts.</title>
        <authorList>
            <person name="Yue J.X."/>
            <person name="Li J."/>
            <person name="Aigrain L."/>
            <person name="Hallin J."/>
            <person name="Persson K."/>
            <person name="Oliver K."/>
            <person name="Bergstrom A."/>
            <person name="Coupland P."/>
            <person name="Warringer J."/>
            <person name="Lagomarsino M.C."/>
            <person name="Fischer G."/>
            <person name="Durbin R."/>
            <person name="Liti G."/>
        </authorList>
    </citation>
    <scope>NUCLEOTIDE SEQUENCE</scope>
    <source>
        <strain evidence="1">CBS432</strain>
    </source>
</reference>